<dbReference type="EMBL" id="FOUO01000025">
    <property type="protein sequence ID" value="SFM69569.1"/>
    <property type="molecule type" value="Genomic_DNA"/>
</dbReference>
<evidence type="ECO:0000313" key="1">
    <source>
        <dbReference type="EMBL" id="SFM69569.1"/>
    </source>
</evidence>
<organism evidence="1 2">
    <name type="scientific">Ectothiorhodospira mobilis</name>
    <dbReference type="NCBI Taxonomy" id="195064"/>
    <lineage>
        <taxon>Bacteria</taxon>
        <taxon>Pseudomonadati</taxon>
        <taxon>Pseudomonadota</taxon>
        <taxon>Gammaproteobacteria</taxon>
        <taxon>Chromatiales</taxon>
        <taxon>Ectothiorhodospiraceae</taxon>
        <taxon>Ectothiorhodospira</taxon>
    </lineage>
</organism>
<dbReference type="Proteomes" id="UP000199556">
    <property type="component" value="Unassembled WGS sequence"/>
</dbReference>
<dbReference type="OrthoDB" id="5392377at2"/>
<dbReference type="CDD" id="cd09729">
    <property type="entry name" value="Cse1_I-E"/>
    <property type="match status" value="1"/>
</dbReference>
<keyword evidence="2" id="KW-1185">Reference proteome</keyword>
<proteinExistence type="predicted"/>
<reference evidence="1 2" key="1">
    <citation type="submission" date="2016-10" db="EMBL/GenBank/DDBJ databases">
        <authorList>
            <person name="de Groot N.N."/>
        </authorList>
    </citation>
    <scope>NUCLEOTIDE SEQUENCE [LARGE SCALE GENOMIC DNA]</scope>
    <source>
        <strain evidence="1 2">DSM 4180</strain>
    </source>
</reference>
<dbReference type="NCBIfam" id="TIGR02547">
    <property type="entry name" value="casA_cse1"/>
    <property type="match status" value="1"/>
</dbReference>
<name>A0A1I4SYV7_ECTMO</name>
<evidence type="ECO:0000313" key="2">
    <source>
        <dbReference type="Proteomes" id="UP000199556"/>
    </source>
</evidence>
<dbReference type="InterPro" id="IPR013381">
    <property type="entry name" value="CRISPR-assoc_prot_Cse1"/>
</dbReference>
<dbReference type="AlphaFoldDB" id="A0A1I4SYV7"/>
<dbReference type="RefSeq" id="WP_090487651.1">
    <property type="nucleotide sequence ID" value="NZ_FOUO01000025.1"/>
</dbReference>
<dbReference type="STRING" id="195064.SAMN05421721_1252"/>
<protein>
    <submittedName>
        <fullName evidence="1">CRISPR-associated protein, Cse1 family</fullName>
    </submittedName>
</protein>
<dbReference type="Pfam" id="PF09481">
    <property type="entry name" value="CRISPR_Cse1"/>
    <property type="match status" value="1"/>
</dbReference>
<gene>
    <name evidence="1" type="ORF">SAMN05421721_1252</name>
</gene>
<accession>A0A1I4SYV7</accession>
<sequence>MNLIDEPWLPFRRRDGERVYAPPSAVTDPDLVDLAFPRADFTGAGWQLLIALLQTVLAPANRKDWLRLWQEPPSRQALEADLAPWRDAFELLGDGPCFLQDLDPLGDARTAPVASLLIESPGEQGLKQNTDHFVKRGLGEAMCPACAAVALYNYQATGPAGGTGYRVGIRGGGPLTTLVLPPDSATSLWHKLLLNILPRDHRRFRYPDPRPTDGQIFPWLVPTRTSEKGSSTQVTTPEDVHPLHLFWAMPNRIRLGSPEGPGTCQVCGREASKLLRNLRMTNLGYNYDGPFRHPLTPYRFDPKKPNEPPYSLKGQQGGLGYRHWESLALEDPEQGHLPAWVVQDYLETKRRLLQGGRQPRLWVFGYDLKQNKPRGWYSTEMPLIAVSEDRRDLFLYGIRQLDQAAVKAAKRTQDAVKEAWFARPRDAKGDFGFIQHRFWEATTAEFYACLPQLAQAVEAGQTGLPSAVARRWLEVVSRAANEVFESLALAADEQGMDLRRVIAARNGLRSWLSGGREMKRLRQQAEQEAEA</sequence>